<evidence type="ECO:0000256" key="1">
    <source>
        <dbReference type="SAM" id="Phobius"/>
    </source>
</evidence>
<sequence>MNVVSVCYGLLIVTMSLSMLSWVLTTINTSPRSDLERLEYYRFIRQLKEEYHSAAEIDVVEATLILQTEDGRVTYEPYQDKYRRRVNGRGHDLVLQQVHQMSFSKENGGLKVVTTFESGHEVSSFLQNPFFYREQTQ</sequence>
<comment type="caution">
    <text evidence="2">The sequence shown here is derived from an EMBL/GenBank/DDBJ whole genome shotgun (WGS) entry which is preliminary data.</text>
</comment>
<dbReference type="Pfam" id="PF15980">
    <property type="entry name" value="ComGF"/>
    <property type="match status" value="1"/>
</dbReference>
<organism evidence="2 3">
    <name type="scientific">Aureibacillus halotolerans</name>
    <dbReference type="NCBI Taxonomy" id="1508390"/>
    <lineage>
        <taxon>Bacteria</taxon>
        <taxon>Bacillati</taxon>
        <taxon>Bacillota</taxon>
        <taxon>Bacilli</taxon>
        <taxon>Bacillales</taxon>
        <taxon>Bacillaceae</taxon>
        <taxon>Aureibacillus</taxon>
    </lineage>
</organism>
<dbReference type="EMBL" id="SNYJ01000003">
    <property type="protein sequence ID" value="TDQ41674.1"/>
    <property type="molecule type" value="Genomic_DNA"/>
</dbReference>
<evidence type="ECO:0000313" key="2">
    <source>
        <dbReference type="EMBL" id="TDQ41674.1"/>
    </source>
</evidence>
<dbReference type="AlphaFoldDB" id="A0A4R6UF01"/>
<feature type="transmembrane region" description="Helical" evidence="1">
    <location>
        <begin position="6"/>
        <end position="27"/>
    </location>
</feature>
<name>A0A4R6UF01_9BACI</name>
<keyword evidence="3" id="KW-1185">Reference proteome</keyword>
<dbReference type="InterPro" id="IPR016977">
    <property type="entry name" value="ComGF"/>
</dbReference>
<dbReference type="RefSeq" id="WP_166639175.1">
    <property type="nucleotide sequence ID" value="NZ_SNYJ01000003.1"/>
</dbReference>
<proteinExistence type="predicted"/>
<keyword evidence="1" id="KW-0472">Membrane</keyword>
<gene>
    <name evidence="2" type="ORF">EV213_103255</name>
</gene>
<reference evidence="2 3" key="1">
    <citation type="submission" date="2019-03" db="EMBL/GenBank/DDBJ databases">
        <title>Genomic Encyclopedia of Type Strains, Phase IV (KMG-IV): sequencing the most valuable type-strain genomes for metagenomic binning, comparative biology and taxonomic classification.</title>
        <authorList>
            <person name="Goeker M."/>
        </authorList>
    </citation>
    <scope>NUCLEOTIDE SEQUENCE [LARGE SCALE GENOMIC DNA]</scope>
    <source>
        <strain evidence="2 3">DSM 28697</strain>
    </source>
</reference>
<evidence type="ECO:0000313" key="3">
    <source>
        <dbReference type="Proteomes" id="UP000295632"/>
    </source>
</evidence>
<dbReference type="Proteomes" id="UP000295632">
    <property type="component" value="Unassembled WGS sequence"/>
</dbReference>
<keyword evidence="1" id="KW-0812">Transmembrane</keyword>
<keyword evidence="1" id="KW-1133">Transmembrane helix</keyword>
<accession>A0A4R6UF01</accession>
<protein>
    <submittedName>
        <fullName evidence="2">Competence protein ComGF</fullName>
    </submittedName>
</protein>